<evidence type="ECO:0000313" key="3">
    <source>
        <dbReference type="Proteomes" id="UP000050482"/>
    </source>
</evidence>
<name>A0A0P9GPC0_9BACL</name>
<keyword evidence="3" id="KW-1185">Reference proteome</keyword>
<dbReference type="Proteomes" id="UP000050482">
    <property type="component" value="Unassembled WGS sequence"/>
</dbReference>
<dbReference type="Pfam" id="PF13669">
    <property type="entry name" value="Glyoxalase_4"/>
    <property type="match status" value="1"/>
</dbReference>
<proteinExistence type="predicted"/>
<dbReference type="STRING" id="471514.AN477_17390"/>
<dbReference type="PROSITE" id="PS51819">
    <property type="entry name" value="VOC"/>
    <property type="match status" value="1"/>
</dbReference>
<gene>
    <name evidence="2" type="ORF">AN477_17390</name>
</gene>
<organism evidence="2 3">
    <name type="scientific">Alicyclobacillus ferrooxydans</name>
    <dbReference type="NCBI Taxonomy" id="471514"/>
    <lineage>
        <taxon>Bacteria</taxon>
        <taxon>Bacillati</taxon>
        <taxon>Bacillota</taxon>
        <taxon>Bacilli</taxon>
        <taxon>Bacillales</taxon>
        <taxon>Alicyclobacillaceae</taxon>
        <taxon>Alicyclobacillus</taxon>
    </lineage>
</organism>
<evidence type="ECO:0000259" key="1">
    <source>
        <dbReference type="PROSITE" id="PS51819"/>
    </source>
</evidence>
<feature type="domain" description="VOC" evidence="1">
    <location>
        <begin position="1"/>
        <end position="115"/>
    </location>
</feature>
<evidence type="ECO:0000313" key="2">
    <source>
        <dbReference type="EMBL" id="KPV42463.1"/>
    </source>
</evidence>
<dbReference type="AlphaFoldDB" id="A0A0P9GPC0"/>
<dbReference type="InterPro" id="IPR029068">
    <property type="entry name" value="Glyas_Bleomycin-R_OHBP_Dase"/>
</dbReference>
<sequence length="117" mass="12790">MGVAVQSARTLGLDGILMTHDPIQKVNVGFINVGDSCVEVIEPASSDSPIINSLKKGIKIVHICYEVDDIQDAIQTAELKKFKAIKQPVPAVAFAGRLIAWVYSPTWGLYELLQREP</sequence>
<comment type="caution">
    <text evidence="2">The sequence shown here is derived from an EMBL/GenBank/DDBJ whole genome shotgun (WGS) entry which is preliminary data.</text>
</comment>
<accession>A0A0P9GPC0</accession>
<protein>
    <recommendedName>
        <fullName evidence="1">VOC domain-containing protein</fullName>
    </recommendedName>
</protein>
<dbReference type="PATRIC" id="fig|471514.4.peg.4934"/>
<dbReference type="InterPro" id="IPR037523">
    <property type="entry name" value="VOC_core"/>
</dbReference>
<reference evidence="2 3" key="1">
    <citation type="submission" date="2015-09" db="EMBL/GenBank/DDBJ databases">
        <title>Draft genome sequence of Alicyclobacillus ferrooxydans DSM 22381.</title>
        <authorList>
            <person name="Hemp J."/>
        </authorList>
    </citation>
    <scope>NUCLEOTIDE SEQUENCE [LARGE SCALE GENOMIC DNA]</scope>
    <source>
        <strain evidence="2 3">TC-34</strain>
    </source>
</reference>
<dbReference type="SUPFAM" id="SSF54593">
    <property type="entry name" value="Glyoxalase/Bleomycin resistance protein/Dihydroxybiphenyl dioxygenase"/>
    <property type="match status" value="1"/>
</dbReference>
<dbReference type="Gene3D" id="3.10.180.10">
    <property type="entry name" value="2,3-Dihydroxybiphenyl 1,2-Dioxygenase, domain 1"/>
    <property type="match status" value="1"/>
</dbReference>
<dbReference type="EMBL" id="LJCO01000077">
    <property type="protein sequence ID" value="KPV42463.1"/>
    <property type="molecule type" value="Genomic_DNA"/>
</dbReference>